<dbReference type="EMBL" id="CAJVPJ010001396">
    <property type="protein sequence ID" value="CAG8589516.1"/>
    <property type="molecule type" value="Genomic_DNA"/>
</dbReference>
<protein>
    <submittedName>
        <fullName evidence="2">1858_t:CDS:1</fullName>
    </submittedName>
</protein>
<evidence type="ECO:0000256" key="1">
    <source>
        <dbReference type="SAM" id="MobiDB-lite"/>
    </source>
</evidence>
<evidence type="ECO:0000313" key="2">
    <source>
        <dbReference type="EMBL" id="CAG8589516.1"/>
    </source>
</evidence>
<feature type="non-terminal residue" evidence="2">
    <location>
        <position position="1"/>
    </location>
</feature>
<dbReference type="Proteomes" id="UP000789572">
    <property type="component" value="Unassembled WGS sequence"/>
</dbReference>
<comment type="caution">
    <text evidence="2">The sequence shown here is derived from an EMBL/GenBank/DDBJ whole genome shotgun (WGS) entry which is preliminary data.</text>
</comment>
<evidence type="ECO:0000313" key="3">
    <source>
        <dbReference type="Proteomes" id="UP000789572"/>
    </source>
</evidence>
<feature type="compositionally biased region" description="Polar residues" evidence="1">
    <location>
        <begin position="278"/>
        <end position="288"/>
    </location>
</feature>
<name>A0A9N9C3K9_9GLOM</name>
<feature type="region of interest" description="Disordered" evidence="1">
    <location>
        <begin position="263"/>
        <end position="293"/>
    </location>
</feature>
<reference evidence="2" key="1">
    <citation type="submission" date="2021-06" db="EMBL/GenBank/DDBJ databases">
        <authorList>
            <person name="Kallberg Y."/>
            <person name="Tangrot J."/>
            <person name="Rosling A."/>
        </authorList>
    </citation>
    <scope>NUCLEOTIDE SEQUENCE</scope>
    <source>
        <strain evidence="2">IA702</strain>
    </source>
</reference>
<sequence>MTAELPSRPFFASDDVLPPFNPPEDLHPALAAMEIKDWTYRGFMRQIIILNIPVESIQSVQRLWLEELNNLCLRKEIHLAYRAFARRLIDFQPFEQLKETETILNRYIRLRLQSQVSDAFKAIQERTELQTRDTLASGLVTNILEKLLMTLVFSSWRAIDLVSESGSPIPTLENDGLSDPEDFVSDQEVKATQKCFLQRNNVCNERDPHRLKHINMSFLTIQCIIKLEVNDQSNENVCQIVDEQFSVDMHIQHQLQQRALETASTTATVATPPITQPRNESSQSVDTSGDSDDRDEVITIEINAIEEQLRRQPLCEPLDLNSNICKPCEIIQGVSKIHDIIQSELKKRRDNASESGQSASFRKQLDDLNVAAASLRELRHEIVIVLQKSGYKNNPHSYSQSEMYCENAIFRS</sequence>
<dbReference type="OrthoDB" id="2490665at2759"/>
<gene>
    <name evidence="2" type="ORF">POCULU_LOCUS6900</name>
</gene>
<dbReference type="AlphaFoldDB" id="A0A9N9C3K9"/>
<organism evidence="2 3">
    <name type="scientific">Paraglomus occultum</name>
    <dbReference type="NCBI Taxonomy" id="144539"/>
    <lineage>
        <taxon>Eukaryota</taxon>
        <taxon>Fungi</taxon>
        <taxon>Fungi incertae sedis</taxon>
        <taxon>Mucoromycota</taxon>
        <taxon>Glomeromycotina</taxon>
        <taxon>Glomeromycetes</taxon>
        <taxon>Paraglomerales</taxon>
        <taxon>Paraglomeraceae</taxon>
        <taxon>Paraglomus</taxon>
    </lineage>
</organism>
<keyword evidence="3" id="KW-1185">Reference proteome</keyword>
<proteinExistence type="predicted"/>
<feature type="compositionally biased region" description="Low complexity" evidence="1">
    <location>
        <begin position="263"/>
        <end position="277"/>
    </location>
</feature>
<accession>A0A9N9C3K9</accession>